<dbReference type="InterPro" id="IPR009057">
    <property type="entry name" value="Homeodomain-like_sf"/>
</dbReference>
<dbReference type="KEGG" id="sgp:SpiGrapes_2975"/>
<dbReference type="Pfam" id="PF00440">
    <property type="entry name" value="TetR_N"/>
    <property type="match status" value="1"/>
</dbReference>
<dbReference type="PROSITE" id="PS50977">
    <property type="entry name" value="HTH_TETR_2"/>
    <property type="match status" value="1"/>
</dbReference>
<dbReference type="EMBL" id="CP003155">
    <property type="protein sequence ID" value="AEV30725.1"/>
    <property type="molecule type" value="Genomic_DNA"/>
</dbReference>
<reference evidence="4 5" key="1">
    <citation type="submission" date="2011-11" db="EMBL/GenBank/DDBJ databases">
        <title>Complete sequence of Spirochaeta sp. grapes.</title>
        <authorList>
            <consortium name="US DOE Joint Genome Institute"/>
            <person name="Lucas S."/>
            <person name="Han J."/>
            <person name="Lapidus A."/>
            <person name="Cheng J.-F."/>
            <person name="Goodwin L."/>
            <person name="Pitluck S."/>
            <person name="Peters L."/>
            <person name="Ovchinnikova G."/>
            <person name="Munk A.C."/>
            <person name="Detter J.C."/>
            <person name="Han C."/>
            <person name="Tapia R."/>
            <person name="Land M."/>
            <person name="Hauser L."/>
            <person name="Kyrpides N."/>
            <person name="Ivanova N."/>
            <person name="Pagani I."/>
            <person name="Ritalahtilisa K."/>
            <person name="Loeffler F."/>
            <person name="Woyke T."/>
        </authorList>
    </citation>
    <scope>NUCLEOTIDE SEQUENCE [LARGE SCALE GENOMIC DNA]</scope>
    <source>
        <strain evidence="5">ATCC BAA-1885 / DSM 22778 / Grapes</strain>
    </source>
</reference>
<dbReference type="Gene3D" id="1.10.357.10">
    <property type="entry name" value="Tetracycline Repressor, domain 2"/>
    <property type="match status" value="1"/>
</dbReference>
<dbReference type="eggNOG" id="COG1309">
    <property type="taxonomic scope" value="Bacteria"/>
</dbReference>
<protein>
    <submittedName>
        <fullName evidence="4">Transcriptional regulator</fullName>
    </submittedName>
</protein>
<name>G8QXT1_SPHPG</name>
<feature type="domain" description="HTH tetR-type" evidence="3">
    <location>
        <begin position="4"/>
        <end position="64"/>
    </location>
</feature>
<accession>G8QXT1</accession>
<dbReference type="Proteomes" id="UP000005632">
    <property type="component" value="Chromosome"/>
</dbReference>
<dbReference type="InterPro" id="IPR001647">
    <property type="entry name" value="HTH_TetR"/>
</dbReference>
<evidence type="ECO:0000313" key="4">
    <source>
        <dbReference type="EMBL" id="AEV30725.1"/>
    </source>
</evidence>
<keyword evidence="5" id="KW-1185">Reference proteome</keyword>
<organism evidence="4 5">
    <name type="scientific">Sphaerochaeta pleomorpha (strain ATCC BAA-1885 / DSM 22778 / Grapes)</name>
    <dbReference type="NCBI Taxonomy" id="158190"/>
    <lineage>
        <taxon>Bacteria</taxon>
        <taxon>Pseudomonadati</taxon>
        <taxon>Spirochaetota</taxon>
        <taxon>Spirochaetia</taxon>
        <taxon>Spirochaetales</taxon>
        <taxon>Sphaerochaetaceae</taxon>
        <taxon>Sphaerochaeta</taxon>
    </lineage>
</organism>
<feature type="DNA-binding region" description="H-T-H motif" evidence="2">
    <location>
        <begin position="27"/>
        <end position="46"/>
    </location>
</feature>
<proteinExistence type="predicted"/>
<dbReference type="GO" id="GO:0003677">
    <property type="term" value="F:DNA binding"/>
    <property type="evidence" value="ECO:0007669"/>
    <property type="project" value="UniProtKB-UniRule"/>
</dbReference>
<gene>
    <name evidence="4" type="ordered locus">SpiGrapes_2975</name>
</gene>
<dbReference type="STRING" id="158190.SpiGrapes_2975"/>
<dbReference type="SUPFAM" id="SSF46689">
    <property type="entry name" value="Homeodomain-like"/>
    <property type="match status" value="1"/>
</dbReference>
<evidence type="ECO:0000313" key="5">
    <source>
        <dbReference type="Proteomes" id="UP000005632"/>
    </source>
</evidence>
<sequence>MHTTDMKNQLTLSLLHLGSLKGLDNVSLSDLAKENKISKASIFHHFSNREELISHLFAFCSNLAYTQQATISLAGTAEEVLLRAVDHWHEVYTKEPLNWFYRIVESEKLTHREAGVISKTLGEMVDGQSRILLETLSDSLRLDIEELDLAVMTFSATVQNFLSKAMVGNDPDILWQEERFITKFCKLYAIQ</sequence>
<dbReference type="AlphaFoldDB" id="G8QXT1"/>
<keyword evidence="1 2" id="KW-0238">DNA-binding</keyword>
<dbReference type="OrthoDB" id="9814200at2"/>
<dbReference type="HOGENOM" id="CLU_1395511_0_0_12"/>
<evidence type="ECO:0000259" key="3">
    <source>
        <dbReference type="PROSITE" id="PS50977"/>
    </source>
</evidence>
<evidence type="ECO:0000256" key="2">
    <source>
        <dbReference type="PROSITE-ProRule" id="PRU00335"/>
    </source>
</evidence>
<dbReference type="RefSeq" id="WP_014271564.1">
    <property type="nucleotide sequence ID" value="NC_016633.1"/>
</dbReference>
<evidence type="ECO:0000256" key="1">
    <source>
        <dbReference type="ARBA" id="ARBA00023125"/>
    </source>
</evidence>